<dbReference type="PANTHER" id="PTHR43884">
    <property type="entry name" value="ACYL-COA DEHYDROGENASE"/>
    <property type="match status" value="1"/>
</dbReference>
<dbReference type="PANTHER" id="PTHR43884:SF12">
    <property type="entry name" value="ISOVALERYL-COA DEHYDROGENASE, MITOCHONDRIAL-RELATED"/>
    <property type="match status" value="1"/>
</dbReference>
<dbReference type="InterPro" id="IPR013107">
    <property type="entry name" value="Acyl-CoA_DH_C"/>
</dbReference>
<protein>
    <submittedName>
        <fullName evidence="4">Acyl-CoA dehydrogenase type 2 domain-containing protein</fullName>
    </submittedName>
</protein>
<dbReference type="Gene3D" id="2.40.110.10">
    <property type="entry name" value="Butyryl-CoA Dehydrogenase, subunit A, domain 2"/>
    <property type="match status" value="1"/>
</dbReference>
<gene>
    <name evidence="4" type="ORF">A606_09750</name>
</gene>
<dbReference type="Pfam" id="PF02771">
    <property type="entry name" value="Acyl-CoA_dh_N"/>
    <property type="match status" value="1"/>
</dbReference>
<keyword evidence="1" id="KW-0560">Oxidoreductase</keyword>
<dbReference type="KEGG" id="cter:A606_09750"/>
<evidence type="ECO:0000313" key="4">
    <source>
        <dbReference type="EMBL" id="AGP31589.1"/>
    </source>
</evidence>
<dbReference type="GO" id="GO:0006552">
    <property type="term" value="P:L-leucine catabolic process"/>
    <property type="evidence" value="ECO:0007669"/>
    <property type="project" value="TreeGrafter"/>
</dbReference>
<dbReference type="OrthoDB" id="571684at2"/>
<dbReference type="Gene3D" id="1.20.140.10">
    <property type="entry name" value="Butyryl-CoA Dehydrogenase, subunit A, domain 3"/>
    <property type="match status" value="1"/>
</dbReference>
<dbReference type="InterPro" id="IPR013786">
    <property type="entry name" value="AcylCoA_DH/ox_N"/>
</dbReference>
<keyword evidence="5" id="KW-1185">Reference proteome</keyword>
<evidence type="ECO:0000256" key="1">
    <source>
        <dbReference type="ARBA" id="ARBA00023002"/>
    </source>
</evidence>
<dbReference type="PIRSF" id="PIRSF016578">
    <property type="entry name" value="HsaA"/>
    <property type="match status" value="1"/>
</dbReference>
<proteinExistence type="predicted"/>
<dbReference type="InterPro" id="IPR036250">
    <property type="entry name" value="AcylCo_DH-like_C"/>
</dbReference>
<dbReference type="Proteomes" id="UP000014809">
    <property type="component" value="Chromosome"/>
</dbReference>
<evidence type="ECO:0000259" key="3">
    <source>
        <dbReference type="Pfam" id="PF08028"/>
    </source>
</evidence>
<dbReference type="SUPFAM" id="SSF47203">
    <property type="entry name" value="Acyl-CoA dehydrogenase C-terminal domain-like"/>
    <property type="match status" value="1"/>
</dbReference>
<dbReference type="SUPFAM" id="SSF56645">
    <property type="entry name" value="Acyl-CoA dehydrogenase NM domain-like"/>
    <property type="match status" value="1"/>
</dbReference>
<reference evidence="4 5" key="1">
    <citation type="submission" date="2012-06" db="EMBL/GenBank/DDBJ databases">
        <title>Complete genome sequence of Corynebacterium terpenotabidum Y-11 (=DSM 44721).</title>
        <authorList>
            <person name="Ruckert C."/>
            <person name="Albersmeier A."/>
            <person name="Al-Dilaimi A."/>
            <person name="Szczepanowski R."/>
            <person name="Kalinowski J."/>
        </authorList>
    </citation>
    <scope>NUCLEOTIDE SEQUENCE [LARGE SCALE GENOMIC DNA]</scope>
    <source>
        <strain evidence="4 5">Y-11</strain>
    </source>
</reference>
<feature type="domain" description="Acyl-CoA dehydrogenase/oxidase N-terminal" evidence="2">
    <location>
        <begin position="19"/>
        <end position="97"/>
    </location>
</feature>
<sequence>MTTTAPTSLAERFRPIFASIAEGAADRDRHRELPHEQIRLLRDSGFTALRVPVDLGGSGASLHDTFALLTDLAAADSNLTQALRVHFFSVEGFLTAGDTDALRRVADGVIYGNAISEKGVGAVDRYQTRLTPSGEGYRLNGTKFYSTGTLYADVISVAADLDGRRVTALVDAHAEGVHQFDDWDGFGQRLTGSGTTVFEDAPVISVTEGGYGDGGHIIDTAYLQLFHLAALAGIARRSADDIRDRVATRDRTFSHAPADLPREDPLVQAVLGRVYAAASAARVSVLAVADAVAAAFEDASLIDAAELAAAEAQIVLVPLVLSAVSEAFETGGASVVAEKLNFDRHWRNARTLAVHNPVVYKQQAVGRYHLTGDGLPFAWSAGVRR</sequence>
<dbReference type="eggNOG" id="COG1960">
    <property type="taxonomic scope" value="Bacteria"/>
</dbReference>
<dbReference type="STRING" id="1200352.A606_09750"/>
<dbReference type="InterPro" id="IPR009100">
    <property type="entry name" value="AcylCoA_DH/oxidase_NM_dom_sf"/>
</dbReference>
<dbReference type="Gene3D" id="1.10.540.10">
    <property type="entry name" value="Acyl-CoA dehydrogenase/oxidase, N-terminal domain"/>
    <property type="match status" value="1"/>
</dbReference>
<dbReference type="EMBL" id="CP003696">
    <property type="protein sequence ID" value="AGP31589.1"/>
    <property type="molecule type" value="Genomic_DNA"/>
</dbReference>
<dbReference type="InterPro" id="IPR037069">
    <property type="entry name" value="AcylCoA_DH/ox_N_sf"/>
</dbReference>
<evidence type="ECO:0000313" key="5">
    <source>
        <dbReference type="Proteomes" id="UP000014809"/>
    </source>
</evidence>
<evidence type="ECO:0000259" key="2">
    <source>
        <dbReference type="Pfam" id="PF02771"/>
    </source>
</evidence>
<name>S4XG84_9CORY</name>
<dbReference type="PATRIC" id="fig|1200352.3.peg.1985"/>
<dbReference type="GO" id="GO:0008470">
    <property type="term" value="F:3-methylbutanoyl-CoA dehydrogenase activity"/>
    <property type="evidence" value="ECO:0007669"/>
    <property type="project" value="TreeGrafter"/>
</dbReference>
<dbReference type="GO" id="GO:0050660">
    <property type="term" value="F:flavin adenine dinucleotide binding"/>
    <property type="evidence" value="ECO:0007669"/>
    <property type="project" value="InterPro"/>
</dbReference>
<accession>S4XG84</accession>
<dbReference type="Pfam" id="PF08028">
    <property type="entry name" value="Acyl-CoA_dh_2"/>
    <property type="match status" value="1"/>
</dbReference>
<dbReference type="RefSeq" id="WP_020441942.1">
    <property type="nucleotide sequence ID" value="NC_021663.1"/>
</dbReference>
<feature type="domain" description="Acyl-CoA dehydrogenase C-terminal" evidence="3">
    <location>
        <begin position="228"/>
        <end position="356"/>
    </location>
</feature>
<dbReference type="HOGENOM" id="CLU_018204_10_0_11"/>
<dbReference type="AlphaFoldDB" id="S4XG84"/>
<organism evidence="4 5">
    <name type="scientific">Corynebacterium terpenotabidum Y-11</name>
    <dbReference type="NCBI Taxonomy" id="1200352"/>
    <lineage>
        <taxon>Bacteria</taxon>
        <taxon>Bacillati</taxon>
        <taxon>Actinomycetota</taxon>
        <taxon>Actinomycetes</taxon>
        <taxon>Mycobacteriales</taxon>
        <taxon>Corynebacteriaceae</taxon>
        <taxon>Corynebacterium</taxon>
    </lineage>
</organism>
<dbReference type="InterPro" id="IPR046373">
    <property type="entry name" value="Acyl-CoA_Oxase/DH_mid-dom_sf"/>
</dbReference>